<evidence type="ECO:0000313" key="14">
    <source>
        <dbReference type="EMBL" id="MBB3926615.1"/>
    </source>
</evidence>
<evidence type="ECO:0000256" key="7">
    <source>
        <dbReference type="ARBA" id="ARBA00022692"/>
    </source>
</evidence>
<feature type="transmembrane region" description="Helical" evidence="12">
    <location>
        <begin position="39"/>
        <end position="58"/>
    </location>
</feature>
<feature type="domain" description="PLD phosphodiesterase" evidence="13">
    <location>
        <begin position="382"/>
        <end position="409"/>
    </location>
</feature>
<keyword evidence="4" id="KW-1003">Cell membrane</keyword>
<dbReference type="SMART" id="SM00155">
    <property type="entry name" value="PLDc"/>
    <property type="match status" value="2"/>
</dbReference>
<dbReference type="PANTHER" id="PTHR21248:SF22">
    <property type="entry name" value="PHOSPHOLIPASE D"/>
    <property type="match status" value="1"/>
</dbReference>
<dbReference type="AlphaFoldDB" id="A0A7W6BGN1"/>
<keyword evidence="5" id="KW-0964">Secreted</keyword>
<evidence type="ECO:0000256" key="6">
    <source>
        <dbReference type="ARBA" id="ARBA00022679"/>
    </source>
</evidence>
<name>A0A7W6BGN1_9SPHN</name>
<keyword evidence="9 12" id="KW-1133">Transmembrane helix</keyword>
<accession>A0A7W6BGN1</accession>
<evidence type="ECO:0000256" key="4">
    <source>
        <dbReference type="ARBA" id="ARBA00022475"/>
    </source>
</evidence>
<dbReference type="GO" id="GO:0008808">
    <property type="term" value="F:cardiolipin synthase activity"/>
    <property type="evidence" value="ECO:0007669"/>
    <property type="project" value="UniProtKB-UniRule"/>
</dbReference>
<evidence type="ECO:0000259" key="13">
    <source>
        <dbReference type="PROSITE" id="PS50035"/>
    </source>
</evidence>
<comment type="subcellular location">
    <subcellularLocation>
        <location evidence="2">Cell membrane</location>
    </subcellularLocation>
    <subcellularLocation>
        <location evidence="3">Secreted</location>
    </subcellularLocation>
</comment>
<gene>
    <name evidence="14" type="ORF">GGR43_002335</name>
</gene>
<dbReference type="GO" id="GO:0032049">
    <property type="term" value="P:cardiolipin biosynthetic process"/>
    <property type="evidence" value="ECO:0007669"/>
    <property type="project" value="UniProtKB-UniRule"/>
</dbReference>
<evidence type="ECO:0000256" key="12">
    <source>
        <dbReference type="SAM" id="Phobius"/>
    </source>
</evidence>
<keyword evidence="7 12" id="KW-0812">Transmembrane</keyword>
<dbReference type="RefSeq" id="WP_188072117.1">
    <property type="nucleotide sequence ID" value="NZ_BSPS01000159.1"/>
</dbReference>
<evidence type="ECO:0000256" key="5">
    <source>
        <dbReference type="ARBA" id="ARBA00022525"/>
    </source>
</evidence>
<dbReference type="SUPFAM" id="SSF56024">
    <property type="entry name" value="Phospholipase D/nuclease"/>
    <property type="match status" value="2"/>
</dbReference>
<dbReference type="NCBIfam" id="TIGR04265">
    <property type="entry name" value="bac_cardiolipin"/>
    <property type="match status" value="1"/>
</dbReference>
<reference evidence="14 15" key="1">
    <citation type="submission" date="2020-08" db="EMBL/GenBank/DDBJ databases">
        <title>Genomic Encyclopedia of Type Strains, Phase IV (KMG-IV): sequencing the most valuable type-strain genomes for metagenomic binning, comparative biology and taxonomic classification.</title>
        <authorList>
            <person name="Goeker M."/>
        </authorList>
    </citation>
    <scope>NUCLEOTIDE SEQUENCE [LARGE SCALE GENOMIC DNA]</scope>
    <source>
        <strain evidence="14 15">DSM 26189</strain>
    </source>
</reference>
<dbReference type="InterPro" id="IPR022924">
    <property type="entry name" value="Cardiolipin_synthase"/>
</dbReference>
<dbReference type="GO" id="GO:0005886">
    <property type="term" value="C:plasma membrane"/>
    <property type="evidence" value="ECO:0007669"/>
    <property type="project" value="UniProtKB-SubCell"/>
</dbReference>
<evidence type="ECO:0000256" key="8">
    <source>
        <dbReference type="ARBA" id="ARBA00022737"/>
    </source>
</evidence>
<keyword evidence="8" id="KW-0677">Repeat</keyword>
<evidence type="ECO:0000256" key="10">
    <source>
        <dbReference type="ARBA" id="ARBA00023136"/>
    </source>
</evidence>
<sequence>MVWPGFSFETLFYAAEWCIRIGALALVPLRRSPAAARAWLLLIFFLPIPGLLLLLAIGRPRFPAWRTERFRRLLPYFEQTARHLQPHAPVLGEAAPIADLALRLGHMPATGGNDVELIDEYDAVIDRLIADIDAARRSVHILVYIFANDAVGRRVAAALGRAVARRLEVRVMFDPVGSHRWRRGTRAMLRAQGVDVREALPFRILRGRTRRDMRNHRKLFVIDGHIGYAGSQNIVARDFRRGIVNRELVARVTGPVVASMDAVVRGDWALETGSLPAHAPLIPEPAGEAVAQLLPSGATYPLEGFETLLIWQIHQARERVVIVTPYFIPDDDVLSAIYAATARGVEVDLVVSRVVDQRLVNLSQSSYYTGLLERGVRINLFPDYLLHAKNLLIDDRLAVVGSSNVDLRSFQLNEEASLLLYDPASIARVAAIQRGYLAASERLDPARWRRRSRLRRLGENIARLMNSLL</sequence>
<feature type="transmembrane region" description="Helical" evidence="12">
    <location>
        <begin position="6"/>
        <end position="27"/>
    </location>
</feature>
<evidence type="ECO:0000313" key="15">
    <source>
        <dbReference type="Proteomes" id="UP000571950"/>
    </source>
</evidence>
<evidence type="ECO:0000256" key="11">
    <source>
        <dbReference type="NCBIfam" id="TIGR04265"/>
    </source>
</evidence>
<evidence type="ECO:0000256" key="2">
    <source>
        <dbReference type="ARBA" id="ARBA00004236"/>
    </source>
</evidence>
<protein>
    <recommendedName>
        <fullName evidence="11">Cardiolipin synthase</fullName>
        <ecNumber evidence="11">2.7.8.-</ecNumber>
    </recommendedName>
</protein>
<dbReference type="GO" id="GO:0005576">
    <property type="term" value="C:extracellular region"/>
    <property type="evidence" value="ECO:0007669"/>
    <property type="project" value="UniProtKB-SubCell"/>
</dbReference>
<evidence type="ECO:0000256" key="9">
    <source>
        <dbReference type="ARBA" id="ARBA00022989"/>
    </source>
</evidence>
<dbReference type="InterPro" id="IPR025202">
    <property type="entry name" value="PLD-like_dom"/>
</dbReference>
<comment type="caution">
    <text evidence="14">The sequence shown here is derived from an EMBL/GenBank/DDBJ whole genome shotgun (WGS) entry which is preliminary data.</text>
</comment>
<dbReference type="PROSITE" id="PS50035">
    <property type="entry name" value="PLD"/>
    <property type="match status" value="2"/>
</dbReference>
<organism evidence="14 15">
    <name type="scientific">Sphingobium jiangsuense</name>
    <dbReference type="NCBI Taxonomy" id="870476"/>
    <lineage>
        <taxon>Bacteria</taxon>
        <taxon>Pseudomonadati</taxon>
        <taxon>Pseudomonadota</taxon>
        <taxon>Alphaproteobacteria</taxon>
        <taxon>Sphingomonadales</taxon>
        <taxon>Sphingomonadaceae</taxon>
        <taxon>Sphingobium</taxon>
    </lineage>
</organism>
<keyword evidence="10 12" id="KW-0472">Membrane</keyword>
<dbReference type="Gene3D" id="3.30.870.10">
    <property type="entry name" value="Endonuclease Chain A"/>
    <property type="match status" value="2"/>
</dbReference>
<dbReference type="Proteomes" id="UP000571950">
    <property type="component" value="Unassembled WGS sequence"/>
</dbReference>
<comment type="function">
    <text evidence="1">Could be a virulence factor.</text>
</comment>
<keyword evidence="6 14" id="KW-0808">Transferase</keyword>
<dbReference type="PANTHER" id="PTHR21248">
    <property type="entry name" value="CARDIOLIPIN SYNTHASE"/>
    <property type="match status" value="1"/>
</dbReference>
<dbReference type="EMBL" id="JACIDT010000007">
    <property type="protein sequence ID" value="MBB3926615.1"/>
    <property type="molecule type" value="Genomic_DNA"/>
</dbReference>
<evidence type="ECO:0000256" key="1">
    <source>
        <dbReference type="ARBA" id="ARBA00003145"/>
    </source>
</evidence>
<dbReference type="Pfam" id="PF13091">
    <property type="entry name" value="PLDc_2"/>
    <property type="match status" value="2"/>
</dbReference>
<evidence type="ECO:0000256" key="3">
    <source>
        <dbReference type="ARBA" id="ARBA00004613"/>
    </source>
</evidence>
<dbReference type="InterPro" id="IPR001736">
    <property type="entry name" value="PLipase_D/transphosphatidylase"/>
</dbReference>
<feature type="domain" description="PLD phosphodiesterase" evidence="13">
    <location>
        <begin position="211"/>
        <end position="238"/>
    </location>
</feature>
<keyword evidence="15" id="KW-1185">Reference proteome</keyword>
<dbReference type="EC" id="2.7.8.-" evidence="11"/>
<proteinExistence type="predicted"/>